<dbReference type="InterPro" id="IPR020912">
    <property type="entry name" value="UPF0295"/>
</dbReference>
<sequence>MGFRFHKSKQITPGIRLNASKKGIGVSIGVKGARISFGPSGTKVTTSIPETGISYQKRLSNNPTSMEKIDYQETIYTPQTVEVDAIAIRDSQTTINTRIIAKPLSILMLIAFIFSVSFLKILFAIVFALIGFISYRLSLTPVGIICPTCNRQHLVFKQKEIICSHCKSTLIVKRHS</sequence>
<dbReference type="InterPro" id="IPR025330">
    <property type="entry name" value="DUF4236"/>
</dbReference>
<evidence type="ECO:0000256" key="1">
    <source>
        <dbReference type="ARBA" id="ARBA00022475"/>
    </source>
</evidence>
<evidence type="ECO:0000259" key="6">
    <source>
        <dbReference type="Pfam" id="PF14020"/>
    </source>
</evidence>
<evidence type="ECO:0000256" key="5">
    <source>
        <dbReference type="SAM" id="Phobius"/>
    </source>
</evidence>
<protein>
    <recommendedName>
        <fullName evidence="6">DUF4236 domain-containing protein</fullName>
    </recommendedName>
</protein>
<feature type="domain" description="DUF4236" evidence="6">
    <location>
        <begin position="3"/>
        <end position="55"/>
    </location>
</feature>
<evidence type="ECO:0000256" key="3">
    <source>
        <dbReference type="ARBA" id="ARBA00022989"/>
    </source>
</evidence>
<keyword evidence="1" id="KW-1003">Cell membrane</keyword>
<proteinExistence type="predicted"/>
<name>A0A2A7I121_BACCE</name>
<gene>
    <name evidence="7" type="ORF">COM96_06720</name>
</gene>
<keyword evidence="3 5" id="KW-1133">Transmembrane helix</keyword>
<evidence type="ECO:0000313" key="8">
    <source>
        <dbReference type="Proteomes" id="UP000220006"/>
    </source>
</evidence>
<keyword evidence="2 5" id="KW-0812">Transmembrane</keyword>
<dbReference type="Pfam" id="PF14020">
    <property type="entry name" value="DUF4236"/>
    <property type="match status" value="1"/>
</dbReference>
<organism evidence="7 8">
    <name type="scientific">Bacillus cereus</name>
    <dbReference type="NCBI Taxonomy" id="1396"/>
    <lineage>
        <taxon>Bacteria</taxon>
        <taxon>Bacillati</taxon>
        <taxon>Bacillota</taxon>
        <taxon>Bacilli</taxon>
        <taxon>Bacillales</taxon>
        <taxon>Bacillaceae</taxon>
        <taxon>Bacillus</taxon>
        <taxon>Bacillus cereus group</taxon>
    </lineage>
</organism>
<dbReference type="AlphaFoldDB" id="A0A2A7I121"/>
<reference evidence="7 8" key="1">
    <citation type="submission" date="2017-09" db="EMBL/GenBank/DDBJ databases">
        <title>Large-scale bioinformatics analysis of Bacillus genomes uncovers conserved roles of natural products in bacterial physiology.</title>
        <authorList>
            <consortium name="Agbiome Team Llc"/>
            <person name="Bleich R.M."/>
            <person name="Grubbs K.J."/>
            <person name="Santa Maria K.C."/>
            <person name="Allen S.E."/>
            <person name="Farag S."/>
            <person name="Shank E.A."/>
            <person name="Bowers A."/>
        </authorList>
    </citation>
    <scope>NUCLEOTIDE SEQUENCE [LARGE SCALE GENOMIC DNA]</scope>
    <source>
        <strain evidence="7 8">AFS096845</strain>
    </source>
</reference>
<evidence type="ECO:0000256" key="4">
    <source>
        <dbReference type="ARBA" id="ARBA00023136"/>
    </source>
</evidence>
<dbReference type="EMBL" id="NVLK01000013">
    <property type="protein sequence ID" value="PEC22763.1"/>
    <property type="molecule type" value="Genomic_DNA"/>
</dbReference>
<feature type="transmembrane region" description="Helical" evidence="5">
    <location>
        <begin position="106"/>
        <end position="133"/>
    </location>
</feature>
<dbReference type="RefSeq" id="WP_097903141.1">
    <property type="nucleotide sequence ID" value="NZ_NVLK01000013.1"/>
</dbReference>
<evidence type="ECO:0000256" key="2">
    <source>
        <dbReference type="ARBA" id="ARBA00022692"/>
    </source>
</evidence>
<accession>A0A2A7I121</accession>
<comment type="caution">
    <text evidence="7">The sequence shown here is derived from an EMBL/GenBank/DDBJ whole genome shotgun (WGS) entry which is preliminary data.</text>
</comment>
<keyword evidence="4 5" id="KW-0472">Membrane</keyword>
<dbReference type="Pfam" id="PF11023">
    <property type="entry name" value="DUF2614"/>
    <property type="match status" value="1"/>
</dbReference>
<dbReference type="Proteomes" id="UP000220006">
    <property type="component" value="Unassembled WGS sequence"/>
</dbReference>
<evidence type="ECO:0000313" key="7">
    <source>
        <dbReference type="EMBL" id="PEC22763.1"/>
    </source>
</evidence>